<feature type="coiled-coil region" evidence="3">
    <location>
        <begin position="115"/>
        <end position="170"/>
    </location>
</feature>
<dbReference type="FunCoup" id="E0VU96">
    <property type="interactions" value="555"/>
</dbReference>
<feature type="coiled-coil region" evidence="3">
    <location>
        <begin position="212"/>
        <end position="402"/>
    </location>
</feature>
<evidence type="ECO:0000256" key="4">
    <source>
        <dbReference type="SAM" id="MobiDB-lite"/>
    </source>
</evidence>
<comment type="similarity">
    <text evidence="1">Belongs to the cytospin-A family.</text>
</comment>
<dbReference type="PANTHER" id="PTHR23167:SF69">
    <property type="entry name" value="FI18193P1"/>
    <property type="match status" value="1"/>
</dbReference>
<accession>E0VU96</accession>
<evidence type="ECO:0000313" key="7">
    <source>
        <dbReference type="EnsemblMetazoa" id="PHUM448400-PA"/>
    </source>
</evidence>
<dbReference type="SMART" id="SM00033">
    <property type="entry name" value="CH"/>
    <property type="match status" value="1"/>
</dbReference>
<dbReference type="CDD" id="cd21199">
    <property type="entry name" value="CH_CYTS"/>
    <property type="match status" value="1"/>
</dbReference>
<sequence length="794" mass="90207">MDKIIHINKEAEERLNKSLKSKDAEIEALKIEINRLHDEKISELETLESENMALKAKLKDTTDHFSPVLNLEKEPVKHDLVLNDLACQNAEGVDGTCPTPDWDKHSCSSLSEVSVACLQDRIMQMEETHHSTNEELQATLQELADLQTQLIDLQTENERLTEEKNVLLESLCRQTEKLEDSRIKVDTLQELLLKGKDGDTCSEREQKLVDLLKSAQDEREALLLKQEELNNQLTEVRNAADSGGQEADRLSERVKLLEFTVEATNAERKQIEQEFSLAKEESNSRFIEINRLNTLLDNAKAKILELEKTRELGDKSEVDKVIDNARKEKDLLESQVANLQEQLSRSKCEVEKLKEQFRQLQEECKVTRNNAKSAVSNLEYQLEQLKNDKLIVSQELQESRELAAELQVQAQCHLEDKLQLKSVLSETQKHLVLNEKKLSELERILNEEKRIKMEKNEEWEQFQSDLLMTVRVANDLKTEAQTQSEMLIAENKELKEKVKNLEAQIDKLKVKLPSPTPTTLTDTSASVLNSVQQDLANRRTKQGISRQDSRLSVKSLIESIENATKQAKAGPGSRSSSTSSLSSIASDVRCTVPTITSSITSGTQGRYYSDSEIVKTSQTYNNNNNNKGNPNQNNNSRNIILTDCQAYKTDITPVSILSNKNIDYSRRNSYSDIGERKDPLSTLAKNGGSKRNALLKWCQNKTSGYKNIDITNFSSSWNDGLGFCALLHTYLPDKVPYDTLVPNEKKRNFTIAFEAAESVGIQTSLNITDMVQLERPDWQQIMSYITAIYKHFET</sequence>
<dbReference type="OrthoDB" id="10017054at2759"/>
<dbReference type="HOGENOM" id="CLU_009328_0_0_1"/>
<feature type="region of interest" description="Disordered" evidence="4">
    <location>
        <begin position="618"/>
        <end position="637"/>
    </location>
</feature>
<keyword evidence="2 3" id="KW-0175">Coiled coil</keyword>
<evidence type="ECO:0000256" key="2">
    <source>
        <dbReference type="ARBA" id="ARBA00023054"/>
    </source>
</evidence>
<dbReference type="VEuPathDB" id="VectorBase:PHUM448400"/>
<dbReference type="eggNOG" id="KOG4678">
    <property type="taxonomic scope" value="Eukaryota"/>
</dbReference>
<dbReference type="STRING" id="121224.E0VU96"/>
<evidence type="ECO:0000256" key="3">
    <source>
        <dbReference type="SAM" id="Coils"/>
    </source>
</evidence>
<dbReference type="GO" id="GO:0004725">
    <property type="term" value="F:protein tyrosine phosphatase activity"/>
    <property type="evidence" value="ECO:0007669"/>
    <property type="project" value="UniProtKB-EC"/>
</dbReference>
<feature type="coiled-coil region" evidence="3">
    <location>
        <begin position="438"/>
        <end position="511"/>
    </location>
</feature>
<dbReference type="AlphaFoldDB" id="E0VU96"/>
<dbReference type="InterPro" id="IPR001715">
    <property type="entry name" value="CH_dom"/>
</dbReference>
<dbReference type="SUPFAM" id="SSF47576">
    <property type="entry name" value="Calponin-homology domain, CH-domain"/>
    <property type="match status" value="1"/>
</dbReference>
<keyword evidence="8" id="KW-1185">Reference proteome</keyword>
<dbReference type="InterPro" id="IPR036872">
    <property type="entry name" value="CH_dom_sf"/>
</dbReference>
<dbReference type="Proteomes" id="UP000009046">
    <property type="component" value="Unassembled WGS sequence"/>
</dbReference>
<dbReference type="Pfam" id="PF00307">
    <property type="entry name" value="CH"/>
    <property type="match status" value="1"/>
</dbReference>
<protein>
    <submittedName>
        <fullName evidence="6 7">Cytospin-A, putative</fullName>
        <ecNumber evidence="6">3.1.3.48</ecNumber>
    </submittedName>
</protein>
<reference evidence="6" key="2">
    <citation type="submission" date="2007-04" db="EMBL/GenBank/DDBJ databases">
        <title>The genome of the human body louse.</title>
        <authorList>
            <consortium name="The Human Body Louse Genome Consortium"/>
            <person name="Kirkness E."/>
            <person name="Walenz B."/>
            <person name="Hass B."/>
            <person name="Bruggner R."/>
            <person name="Strausberg R."/>
        </authorList>
    </citation>
    <scope>NUCLEOTIDE SEQUENCE</scope>
    <source>
        <strain evidence="6">USDA</strain>
    </source>
</reference>
<organism>
    <name type="scientific">Pediculus humanus subsp. corporis</name>
    <name type="common">Body louse</name>
    <dbReference type="NCBI Taxonomy" id="121224"/>
    <lineage>
        <taxon>Eukaryota</taxon>
        <taxon>Metazoa</taxon>
        <taxon>Ecdysozoa</taxon>
        <taxon>Arthropoda</taxon>
        <taxon>Hexapoda</taxon>
        <taxon>Insecta</taxon>
        <taxon>Pterygota</taxon>
        <taxon>Neoptera</taxon>
        <taxon>Paraneoptera</taxon>
        <taxon>Psocodea</taxon>
        <taxon>Troctomorpha</taxon>
        <taxon>Phthiraptera</taxon>
        <taxon>Anoplura</taxon>
        <taxon>Pediculidae</taxon>
        <taxon>Pediculus</taxon>
    </lineage>
</organism>
<reference evidence="7" key="3">
    <citation type="submission" date="2021-02" db="UniProtKB">
        <authorList>
            <consortium name="EnsemblMetazoa"/>
        </authorList>
    </citation>
    <scope>IDENTIFICATION</scope>
    <source>
        <strain evidence="7">USDA</strain>
    </source>
</reference>
<name>E0VU96_PEDHC</name>
<dbReference type="EMBL" id="AAZO01005472">
    <property type="status" value="NOT_ANNOTATED_CDS"/>
    <property type="molecule type" value="Genomic_DNA"/>
</dbReference>
<dbReference type="InterPro" id="IPR050540">
    <property type="entry name" value="F-actin_Monoox_Mical"/>
</dbReference>
<dbReference type="CTD" id="8231229"/>
<dbReference type="Gene3D" id="1.10.418.10">
    <property type="entry name" value="Calponin-like domain"/>
    <property type="match status" value="1"/>
</dbReference>
<dbReference type="KEGG" id="phu:Phum_PHUM448400"/>
<proteinExistence type="inferred from homology"/>
<evidence type="ECO:0000313" key="8">
    <source>
        <dbReference type="Proteomes" id="UP000009046"/>
    </source>
</evidence>
<evidence type="ECO:0000256" key="1">
    <source>
        <dbReference type="ARBA" id="ARBA00009452"/>
    </source>
</evidence>
<dbReference type="OMA" id="LISELEX"/>
<reference evidence="6" key="1">
    <citation type="submission" date="2007-04" db="EMBL/GenBank/DDBJ databases">
        <title>Annotation of Pediculus humanus corporis strain USDA.</title>
        <authorList>
            <person name="Kirkness E."/>
            <person name="Hannick L."/>
            <person name="Hass B."/>
            <person name="Bruggner R."/>
            <person name="Lawson D."/>
            <person name="Bidwell S."/>
            <person name="Joardar V."/>
            <person name="Caler E."/>
            <person name="Walenz B."/>
            <person name="Inman J."/>
            <person name="Schobel S."/>
            <person name="Galinsky K."/>
            <person name="Amedeo P."/>
            <person name="Strausberg R."/>
        </authorList>
    </citation>
    <scope>NUCLEOTIDE SEQUENCE</scope>
    <source>
        <strain evidence="6">USDA</strain>
    </source>
</reference>
<feature type="compositionally biased region" description="Low complexity" evidence="4">
    <location>
        <begin position="621"/>
        <end position="637"/>
    </location>
</feature>
<gene>
    <name evidence="7" type="primary">8231229</name>
    <name evidence="6" type="ORF">Phum_PHUM448400</name>
</gene>
<evidence type="ECO:0000313" key="6">
    <source>
        <dbReference type="EMBL" id="EEB16952.1"/>
    </source>
</evidence>
<dbReference type="RefSeq" id="XP_002429690.1">
    <property type="nucleotide sequence ID" value="XM_002429645.1"/>
</dbReference>
<dbReference type="PANTHER" id="PTHR23167">
    <property type="entry name" value="CALPONIN HOMOLOGY DOMAIN-CONTAINING PROTEIN DDB_G0272472-RELATED"/>
    <property type="match status" value="1"/>
</dbReference>
<dbReference type="FunFam" id="1.10.418.10:FF:000020">
    <property type="entry name" value="Cytospin-A isoform 1"/>
    <property type="match status" value="1"/>
</dbReference>
<dbReference type="EMBL" id="DS235784">
    <property type="protein sequence ID" value="EEB16952.1"/>
    <property type="molecule type" value="Genomic_DNA"/>
</dbReference>
<feature type="domain" description="Calponin-homology (CH)" evidence="5">
    <location>
        <begin position="688"/>
        <end position="793"/>
    </location>
</feature>
<feature type="region of interest" description="Disordered" evidence="4">
    <location>
        <begin position="564"/>
        <end position="583"/>
    </location>
</feature>
<evidence type="ECO:0000259" key="5">
    <source>
        <dbReference type="PROSITE" id="PS50021"/>
    </source>
</evidence>
<dbReference type="EC" id="3.1.3.48" evidence="6"/>
<keyword evidence="6" id="KW-0378">Hydrolase</keyword>
<feature type="compositionally biased region" description="Low complexity" evidence="4">
    <location>
        <begin position="573"/>
        <end position="583"/>
    </location>
</feature>
<dbReference type="InParanoid" id="E0VU96"/>
<feature type="coiled-coil region" evidence="3">
    <location>
        <begin position="12"/>
        <end position="64"/>
    </location>
</feature>
<dbReference type="GeneID" id="8231229"/>
<dbReference type="PROSITE" id="PS50021">
    <property type="entry name" value="CH"/>
    <property type="match status" value="1"/>
</dbReference>
<dbReference type="EnsemblMetazoa" id="PHUM448400-RA">
    <property type="protein sequence ID" value="PHUM448400-PA"/>
    <property type="gene ID" value="PHUM448400"/>
</dbReference>